<dbReference type="GO" id="GO:0005886">
    <property type="term" value="C:plasma membrane"/>
    <property type="evidence" value="ECO:0007669"/>
    <property type="project" value="UniProtKB-SubCell"/>
</dbReference>
<evidence type="ECO:0000256" key="6">
    <source>
        <dbReference type="ARBA" id="ARBA00023170"/>
    </source>
</evidence>
<dbReference type="GO" id="GO:0030425">
    <property type="term" value="C:dendrite"/>
    <property type="evidence" value="ECO:0007669"/>
    <property type="project" value="TreeGrafter"/>
</dbReference>
<keyword evidence="10" id="KW-1185">Reference proteome</keyword>
<dbReference type="PANTHER" id="PTHR21143">
    <property type="entry name" value="INVERTEBRATE GUSTATORY RECEPTOR"/>
    <property type="match status" value="1"/>
</dbReference>
<organism evidence="9 10">
    <name type="scientific">Vespula germanica</name>
    <name type="common">German yellow jacket</name>
    <name type="synonym">Paravespula germanica</name>
    <dbReference type="NCBI Taxonomy" id="30212"/>
    <lineage>
        <taxon>Eukaryota</taxon>
        <taxon>Metazoa</taxon>
        <taxon>Ecdysozoa</taxon>
        <taxon>Arthropoda</taxon>
        <taxon>Hexapoda</taxon>
        <taxon>Insecta</taxon>
        <taxon>Pterygota</taxon>
        <taxon>Neoptera</taxon>
        <taxon>Endopterygota</taxon>
        <taxon>Hymenoptera</taxon>
        <taxon>Apocrita</taxon>
        <taxon>Aculeata</taxon>
        <taxon>Vespoidea</taxon>
        <taxon>Vespidae</taxon>
        <taxon>Vespinae</taxon>
        <taxon>Vespula</taxon>
    </lineage>
</organism>
<dbReference type="Pfam" id="PF08395">
    <property type="entry name" value="7tm_7"/>
    <property type="match status" value="2"/>
</dbReference>
<dbReference type="Proteomes" id="UP000617340">
    <property type="component" value="Unassembled WGS sequence"/>
</dbReference>
<comment type="similarity">
    <text evidence="8">Belongs to the insect chemoreceptor superfamily. Gustatory receptor (GR) family.</text>
</comment>
<sequence>MFKSKEFQRSVMPLIIVNSIVCTVYYSFLFFAVKDIINIFMNLQATDMLGIITKFSFIQNGFLYGLIIFAGFTRKKWVKMFVEQLEVSTQRIDELNVSKNYSFLFWYQCIAGIILIFVISGYIITNIFWFSDCNLSIDHSLINFRQLNTVLQSMLTTTIGSPQHKRVLRMKDNWEDDSSLSTIYRTYKTNENLIKLKRIKQIYLELIKCARIINKAYGLQILLSMSSSLINITILLYSLYANILITNISKYILIFLILLYVANTGDILYELYEPSTSKKFRDEICDIMYQLVQNRLKFTACGFYDIGHTFIYTQIMELFISNQTTEILKITIKFSYLHNVFVYTVTILAGLTRRQQIKLFVEQLEICIQGIDKLNLSRNYSSLLRYIKILFGQLNAVLQSMLATTINSPQHKRILRMKDNWEDDSSLSIIYRTYKANKNLMKLKRIKQIHLELIKCAVILNKAYGRQILLSMSSSLIIIVTVLYNLYSVLIIKEYDNRIKSIHVHFCWIFHFIIKVFIISNICETTMTEKSIFNSFIFLYAMNTGDILYELYEPSTSRRFRDEIRDFAFQLVQNRLTFTACGFYDLNHTFVYSIIGSIATYLVILIQAEDRFKVLSNNTNHNSTSVI</sequence>
<keyword evidence="2 8" id="KW-1003">Cell membrane</keyword>
<dbReference type="EMBL" id="JACSDZ010000002">
    <property type="protein sequence ID" value="KAF7413833.1"/>
    <property type="molecule type" value="Genomic_DNA"/>
</dbReference>
<feature type="transmembrane region" description="Helical" evidence="8">
    <location>
        <begin position="104"/>
        <end position="130"/>
    </location>
</feature>
<evidence type="ECO:0000256" key="5">
    <source>
        <dbReference type="ARBA" id="ARBA00023136"/>
    </source>
</evidence>
<feature type="transmembrane region" description="Helical" evidence="8">
    <location>
        <begin position="590"/>
        <end position="608"/>
    </location>
</feature>
<dbReference type="GO" id="GO:0007635">
    <property type="term" value="P:chemosensory behavior"/>
    <property type="evidence" value="ECO:0007669"/>
    <property type="project" value="TreeGrafter"/>
</dbReference>
<evidence type="ECO:0000256" key="2">
    <source>
        <dbReference type="ARBA" id="ARBA00022475"/>
    </source>
</evidence>
<gene>
    <name evidence="9" type="ORF">HZH68_002322</name>
</gene>
<reference evidence="9" key="1">
    <citation type="journal article" date="2020" name="G3 (Bethesda)">
        <title>High-Quality Assemblies for Three Invasive Social Wasps from the &lt;i&gt;Vespula&lt;/i&gt; Genus.</title>
        <authorList>
            <person name="Harrop T.W.R."/>
            <person name="Guhlin J."/>
            <person name="McLaughlin G.M."/>
            <person name="Permina E."/>
            <person name="Stockwell P."/>
            <person name="Gilligan J."/>
            <person name="Le Lec M.F."/>
            <person name="Gruber M.A.M."/>
            <person name="Quinn O."/>
            <person name="Lovegrove M."/>
            <person name="Duncan E.J."/>
            <person name="Remnant E.J."/>
            <person name="Van Eeckhoven J."/>
            <person name="Graham B."/>
            <person name="Knapp R.A."/>
            <person name="Langford K.W."/>
            <person name="Kronenberg Z."/>
            <person name="Press M.O."/>
            <person name="Eacker S.M."/>
            <person name="Wilson-Rankin E.E."/>
            <person name="Purcell J."/>
            <person name="Lester P.J."/>
            <person name="Dearden P.K."/>
        </authorList>
    </citation>
    <scope>NUCLEOTIDE SEQUENCE</scope>
    <source>
        <strain evidence="9">Linc-1</strain>
    </source>
</reference>
<proteinExistence type="inferred from homology"/>
<keyword evidence="7 8" id="KW-0807">Transducer</keyword>
<accession>A0A834KVQ5</accession>
<evidence type="ECO:0000256" key="4">
    <source>
        <dbReference type="ARBA" id="ARBA00022989"/>
    </source>
</evidence>
<comment type="function">
    <text evidence="8">Gustatory receptor which mediates acceptance or avoidance behavior, depending on its substrates.</text>
</comment>
<evidence type="ECO:0000256" key="7">
    <source>
        <dbReference type="ARBA" id="ARBA00023224"/>
    </source>
</evidence>
<feature type="transmembrane region" description="Helical" evidence="8">
    <location>
        <begin position="502"/>
        <end position="520"/>
    </location>
</feature>
<dbReference type="GO" id="GO:0043025">
    <property type="term" value="C:neuronal cell body"/>
    <property type="evidence" value="ECO:0007669"/>
    <property type="project" value="TreeGrafter"/>
</dbReference>
<name>A0A834KVQ5_VESGE</name>
<keyword evidence="5 8" id="KW-0472">Membrane</keyword>
<comment type="caution">
    <text evidence="9">The sequence shown here is derived from an EMBL/GenBank/DDBJ whole genome shotgun (WGS) entry which is preliminary data.</text>
</comment>
<evidence type="ECO:0000313" key="10">
    <source>
        <dbReference type="Proteomes" id="UP000617340"/>
    </source>
</evidence>
<feature type="transmembrane region" description="Helical" evidence="8">
    <location>
        <begin position="12"/>
        <end position="31"/>
    </location>
</feature>
<evidence type="ECO:0000256" key="1">
    <source>
        <dbReference type="ARBA" id="ARBA00004651"/>
    </source>
</evidence>
<keyword evidence="6 8" id="KW-0675">Receptor</keyword>
<dbReference type="AlphaFoldDB" id="A0A834KVQ5"/>
<dbReference type="PANTHER" id="PTHR21143:SF133">
    <property type="entry name" value="GUSTATORY AND PHEROMONE RECEPTOR 32A-RELATED"/>
    <property type="match status" value="1"/>
</dbReference>
<dbReference type="GO" id="GO:0050909">
    <property type="term" value="P:sensory perception of taste"/>
    <property type="evidence" value="ECO:0007669"/>
    <property type="project" value="InterPro"/>
</dbReference>
<keyword evidence="4 8" id="KW-1133">Transmembrane helix</keyword>
<evidence type="ECO:0000256" key="8">
    <source>
        <dbReference type="RuleBase" id="RU363108"/>
    </source>
</evidence>
<keyword evidence="3 8" id="KW-0812">Transmembrane</keyword>
<dbReference type="GO" id="GO:0007165">
    <property type="term" value="P:signal transduction"/>
    <property type="evidence" value="ECO:0007669"/>
    <property type="project" value="UniProtKB-KW"/>
</dbReference>
<evidence type="ECO:0000256" key="3">
    <source>
        <dbReference type="ARBA" id="ARBA00022692"/>
    </source>
</evidence>
<comment type="subcellular location">
    <subcellularLocation>
        <location evidence="1 8">Cell membrane</location>
        <topology evidence="1 8">Multi-pass membrane protein</topology>
    </subcellularLocation>
</comment>
<evidence type="ECO:0000313" key="9">
    <source>
        <dbReference type="EMBL" id="KAF7413833.1"/>
    </source>
</evidence>
<feature type="transmembrane region" description="Helical" evidence="8">
    <location>
        <begin position="51"/>
        <end position="72"/>
    </location>
</feature>
<dbReference type="InterPro" id="IPR013604">
    <property type="entry name" value="7TM_chemorcpt"/>
</dbReference>
<feature type="transmembrane region" description="Helical" evidence="8">
    <location>
        <begin position="468"/>
        <end position="490"/>
    </location>
</feature>
<protein>
    <recommendedName>
        <fullName evidence="8">Gustatory receptor</fullName>
    </recommendedName>
</protein>
<feature type="transmembrane region" description="Helical" evidence="8">
    <location>
        <begin position="251"/>
        <end position="272"/>
    </location>
</feature>
<dbReference type="GO" id="GO:0008049">
    <property type="term" value="P:male courtship behavior"/>
    <property type="evidence" value="ECO:0007669"/>
    <property type="project" value="TreeGrafter"/>
</dbReference>
<comment type="caution">
    <text evidence="8">Lacks conserved residue(s) required for the propagation of feature annotation.</text>
</comment>
<dbReference type="GO" id="GO:0030424">
    <property type="term" value="C:axon"/>
    <property type="evidence" value="ECO:0007669"/>
    <property type="project" value="TreeGrafter"/>
</dbReference>
<feature type="transmembrane region" description="Helical" evidence="8">
    <location>
        <begin position="221"/>
        <end position="245"/>
    </location>
</feature>